<evidence type="ECO:0000313" key="4">
    <source>
        <dbReference type="Proteomes" id="UP000001056"/>
    </source>
</evidence>
<reference evidence="4" key="1">
    <citation type="journal article" date="2015" name="Genome Announc.">
        <title>Draft genome sequence of the cellulolytic fungus Chaetomium globosum.</title>
        <authorList>
            <person name="Cuomo C.A."/>
            <person name="Untereiner W.A."/>
            <person name="Ma L.-J."/>
            <person name="Grabherr M."/>
            <person name="Birren B.W."/>
        </authorList>
    </citation>
    <scope>NUCLEOTIDE SEQUENCE [LARGE SCALE GENOMIC DNA]</scope>
    <source>
        <strain evidence="4">ATCC 6205 / CBS 148.51 / DSM 1962 / NBRC 6347 / NRRL 1970</strain>
    </source>
</reference>
<evidence type="ECO:0000259" key="2">
    <source>
        <dbReference type="Pfam" id="PF25482"/>
    </source>
</evidence>
<dbReference type="Pfam" id="PF25482">
    <property type="entry name" value="DUF7905"/>
    <property type="match status" value="1"/>
</dbReference>
<dbReference type="OMA" id="NVFHREK"/>
<gene>
    <name evidence="3" type="ORF">CHGG_05900</name>
</gene>
<keyword evidence="4" id="KW-1185">Reference proteome</keyword>
<protein>
    <recommendedName>
        <fullName evidence="2">DUF7905 domain-containing protein</fullName>
    </recommendedName>
</protein>
<feature type="compositionally biased region" description="Pro residues" evidence="1">
    <location>
        <begin position="57"/>
        <end position="70"/>
    </location>
</feature>
<dbReference type="RefSeq" id="XP_001221995.1">
    <property type="nucleotide sequence ID" value="XM_001221994.1"/>
</dbReference>
<dbReference type="EMBL" id="CH408031">
    <property type="protein sequence ID" value="EAQ89281.1"/>
    <property type="molecule type" value="Genomic_DNA"/>
</dbReference>
<dbReference type="AlphaFoldDB" id="Q2H615"/>
<name>Q2H615_CHAGB</name>
<dbReference type="VEuPathDB" id="FungiDB:CHGG_05900"/>
<evidence type="ECO:0000313" key="3">
    <source>
        <dbReference type="EMBL" id="EAQ89281.1"/>
    </source>
</evidence>
<sequence>MVAVPASGLRPTAAIFCPAASLRPAASLASAAVSPPAASPLTKSGATSVASSGDRPIPVPAPGFLTPPPRGNQSSHQDRALDSRTIMEQAARRKIFTSGADQVNKRPAAKLNITVVVVWPAPGRGFKDVHNSDTDVMAMVSRIAKDHESMIEVEEVDGAVTVTVQAINRAKAREIIALLRVQLLHRSAEELWRARLLVNPSSHGGDLRAILLKKDGTIGRYIAAAKTSNPEGIDAAAFAAKMAKYKSDLATTLDKTTQMLRHDPNGMRMKVQFGTLLLHQWKKDKVEYDLAELGALLRSAGTRGTSKMLNTVSEAAAEALIGRLSKANMELPEFVRNCLEGPDGEDVEPKASHSIILETKNLTVETAIELVAGQEDRTRNAKQGKRYTFGSLATHQLEKQHRATEVITVCPESIHDWGLEIQKSAAEQVAPPVAPFSAKTLGDNVVFKEGSLGRGFPTLHIKDHFLLNNHIGHVYGKTTLRYDLGWKYMLDINLFHEWQSGKPGQNAGPMVTTASVVLFADAWDQDMRAGVSLPRPWDDTFAEQFLKHELDDEAPGGRATDHMDHLLAWVGWIRKALDSA</sequence>
<proteinExistence type="predicted"/>
<dbReference type="OrthoDB" id="4739136at2759"/>
<organism evidence="3 4">
    <name type="scientific">Chaetomium globosum (strain ATCC 6205 / CBS 148.51 / DSM 1962 / NBRC 6347 / NRRL 1970)</name>
    <name type="common">Soil fungus</name>
    <dbReference type="NCBI Taxonomy" id="306901"/>
    <lineage>
        <taxon>Eukaryota</taxon>
        <taxon>Fungi</taxon>
        <taxon>Dikarya</taxon>
        <taxon>Ascomycota</taxon>
        <taxon>Pezizomycotina</taxon>
        <taxon>Sordariomycetes</taxon>
        <taxon>Sordariomycetidae</taxon>
        <taxon>Sordariales</taxon>
        <taxon>Chaetomiaceae</taxon>
        <taxon>Chaetomium</taxon>
    </lineage>
</organism>
<feature type="compositionally biased region" description="Polar residues" evidence="1">
    <location>
        <begin position="42"/>
        <end position="51"/>
    </location>
</feature>
<dbReference type="GeneID" id="4390155"/>
<dbReference type="HOGENOM" id="CLU_535269_0_0_1"/>
<dbReference type="eggNOG" id="ENOG502RQNC">
    <property type="taxonomic scope" value="Eukaryota"/>
</dbReference>
<dbReference type="Proteomes" id="UP000001056">
    <property type="component" value="Unassembled WGS sequence"/>
</dbReference>
<feature type="domain" description="DUF7905" evidence="2">
    <location>
        <begin position="247"/>
        <end position="527"/>
    </location>
</feature>
<accession>Q2H615</accession>
<dbReference type="InParanoid" id="Q2H615"/>
<evidence type="ECO:0000256" key="1">
    <source>
        <dbReference type="SAM" id="MobiDB-lite"/>
    </source>
</evidence>
<feature type="region of interest" description="Disordered" evidence="1">
    <location>
        <begin position="35"/>
        <end position="81"/>
    </location>
</feature>
<dbReference type="InterPro" id="IPR057227">
    <property type="entry name" value="DUF7905"/>
</dbReference>